<gene>
    <name evidence="1" type="ORF">Pint_02778</name>
</gene>
<protein>
    <submittedName>
        <fullName evidence="1">Uncharacterized protein</fullName>
    </submittedName>
</protein>
<organism evidence="1 2">
    <name type="scientific">Pistacia integerrima</name>
    <dbReference type="NCBI Taxonomy" id="434235"/>
    <lineage>
        <taxon>Eukaryota</taxon>
        <taxon>Viridiplantae</taxon>
        <taxon>Streptophyta</taxon>
        <taxon>Embryophyta</taxon>
        <taxon>Tracheophyta</taxon>
        <taxon>Spermatophyta</taxon>
        <taxon>Magnoliopsida</taxon>
        <taxon>eudicotyledons</taxon>
        <taxon>Gunneridae</taxon>
        <taxon>Pentapetalae</taxon>
        <taxon>rosids</taxon>
        <taxon>malvids</taxon>
        <taxon>Sapindales</taxon>
        <taxon>Anacardiaceae</taxon>
        <taxon>Pistacia</taxon>
    </lineage>
</organism>
<comment type="caution">
    <text evidence="1">The sequence shown here is derived from an EMBL/GenBank/DDBJ whole genome shotgun (WGS) entry which is preliminary data.</text>
</comment>
<reference evidence="2" key="1">
    <citation type="journal article" date="2023" name="G3 (Bethesda)">
        <title>Genome assembly and association tests identify interacting loci associated with vigor, precocity, and sex in interspecific pistachio rootstocks.</title>
        <authorList>
            <person name="Palmer W."/>
            <person name="Jacygrad E."/>
            <person name="Sagayaradj S."/>
            <person name="Cavanaugh K."/>
            <person name="Han R."/>
            <person name="Bertier L."/>
            <person name="Beede B."/>
            <person name="Kafkas S."/>
            <person name="Golino D."/>
            <person name="Preece J."/>
            <person name="Michelmore R."/>
        </authorList>
    </citation>
    <scope>NUCLEOTIDE SEQUENCE [LARGE SCALE GENOMIC DNA]</scope>
</reference>
<sequence>MKCIDKMAYAAKLLNPIRQSLTAITTSTKSVSHSHSTQLFYGKFAPLNTWRKNLEPVLRNNISRFQYQLNIQSKYVQSFCTSGNYQEMVSAVFMFGSKTVGCMFGVSVAFGSICFRPHVTYAMDDVLLDDYRVELSDGLNEQEDQFAFWTFVRKFWLPSLFILTVLINWEHPFLLGTKIFLLLISTKPSPLSVYLYVEQFCHQLMRQRPHLFLFKTLYANKVEVQDYMLLCLARVEVIDQKLTLVGILGGWWALPSSQGVLSDLRTLLRNKVFLLQRSFKVLKFNNESHFMLYLLFI</sequence>
<proteinExistence type="predicted"/>
<evidence type="ECO:0000313" key="1">
    <source>
        <dbReference type="EMBL" id="KAJ0054746.1"/>
    </source>
</evidence>
<accession>A0ACC0ZNB4</accession>
<name>A0ACC0ZNB4_9ROSI</name>
<keyword evidence="2" id="KW-1185">Reference proteome</keyword>
<dbReference type="EMBL" id="CM047736">
    <property type="protein sequence ID" value="KAJ0054746.1"/>
    <property type="molecule type" value="Genomic_DNA"/>
</dbReference>
<evidence type="ECO:0000313" key="2">
    <source>
        <dbReference type="Proteomes" id="UP001163603"/>
    </source>
</evidence>
<dbReference type="Proteomes" id="UP001163603">
    <property type="component" value="Chromosome 1"/>
</dbReference>